<dbReference type="Pfam" id="PF13704">
    <property type="entry name" value="Glyco_tranf_2_4"/>
    <property type="match status" value="1"/>
</dbReference>
<gene>
    <name evidence="1" type="ORF">C8N30_2408</name>
</gene>
<protein>
    <submittedName>
        <fullName evidence="1">Glycosyl transferase family 2</fullName>
    </submittedName>
</protein>
<dbReference type="STRING" id="1443111.Z949_490"/>
<proteinExistence type="predicted"/>
<sequence length="333" mass="37495">MGYRADASLCISAGTTFSEIFTVLARNSLNTAPADATPMTDEDTNMKICAITMVYRDYWALDQWYRHYSKYLGARNLYVISHGFDPEIAKICPDASIITIPREQLKNFDRVRLRVINGIQSGLGNLYDWVIQTDADELVCLNPNTYSSFEEMFKTTNAPALFALGLNLAEVEGDKPLDPTDMALAHRSTACVTGNYSKAWAVRKAIPLRWHGVFCGYRKTADFPFEMPEDVFFVHLKHANLAALADTNAVRQSVADSVGEEWSVNGWSNPGFHAARFFRKTAAANELPWDEAKGLGYAQIRENPVRDPKRGIVKPPFINYVCRTTLPEWFRSL</sequence>
<organism evidence="1 2">
    <name type="scientific">Sulfitobacter guttiformis</name>
    <dbReference type="NCBI Taxonomy" id="74349"/>
    <lineage>
        <taxon>Bacteria</taxon>
        <taxon>Pseudomonadati</taxon>
        <taxon>Pseudomonadota</taxon>
        <taxon>Alphaproteobacteria</taxon>
        <taxon>Rhodobacterales</taxon>
        <taxon>Roseobacteraceae</taxon>
        <taxon>Sulfitobacter</taxon>
    </lineage>
</organism>
<accession>A0A420DUE9</accession>
<dbReference type="EMBL" id="RAQK01000001">
    <property type="protein sequence ID" value="RKE97779.1"/>
    <property type="molecule type" value="Genomic_DNA"/>
</dbReference>
<keyword evidence="2" id="KW-1185">Reference proteome</keyword>
<evidence type="ECO:0000313" key="2">
    <source>
        <dbReference type="Proteomes" id="UP000284407"/>
    </source>
</evidence>
<evidence type="ECO:0000313" key="1">
    <source>
        <dbReference type="EMBL" id="RKE97779.1"/>
    </source>
</evidence>
<dbReference type="OrthoDB" id="835336at2"/>
<reference evidence="1 2" key="1">
    <citation type="submission" date="2018-09" db="EMBL/GenBank/DDBJ databases">
        <title>Genomic Encyclopedia of Archaeal and Bacterial Type Strains, Phase II (KMG-II): from individual species to whole genera.</title>
        <authorList>
            <person name="Goeker M."/>
        </authorList>
    </citation>
    <scope>NUCLEOTIDE SEQUENCE [LARGE SCALE GENOMIC DNA]</scope>
    <source>
        <strain evidence="1 2">DSM 11458</strain>
    </source>
</reference>
<keyword evidence="1" id="KW-0808">Transferase</keyword>
<dbReference type="AlphaFoldDB" id="A0A420DUE9"/>
<comment type="caution">
    <text evidence="1">The sequence shown here is derived from an EMBL/GenBank/DDBJ whole genome shotgun (WGS) entry which is preliminary data.</text>
</comment>
<dbReference type="Proteomes" id="UP000284407">
    <property type="component" value="Unassembled WGS sequence"/>
</dbReference>
<name>A0A420DUE9_9RHOB</name>
<dbReference type="RefSeq" id="WP_051567102.1">
    <property type="nucleotide sequence ID" value="NZ_RAQK01000001.1"/>
</dbReference>
<dbReference type="GO" id="GO:0016740">
    <property type="term" value="F:transferase activity"/>
    <property type="evidence" value="ECO:0007669"/>
    <property type="project" value="UniProtKB-KW"/>
</dbReference>